<evidence type="ECO:0000256" key="6">
    <source>
        <dbReference type="ARBA" id="ARBA00022692"/>
    </source>
</evidence>
<evidence type="ECO:0000256" key="3">
    <source>
        <dbReference type="ARBA" id="ARBA00004563"/>
    </source>
</evidence>
<evidence type="ECO:0000256" key="4">
    <source>
        <dbReference type="ARBA" id="ARBA00022511"/>
    </source>
</evidence>
<keyword evidence="9 14" id="KW-0472">Membrane</keyword>
<keyword evidence="8 14" id="KW-1133">Transmembrane helix</keyword>
<keyword evidence="11" id="KW-1015">Disulfide bond</keyword>
<comment type="caution">
    <text evidence="15">The sequence shown here is derived from an EMBL/GenBank/DDBJ whole genome shotgun (WGS) entry which is preliminary data.</text>
</comment>
<evidence type="ECO:0000313" key="15">
    <source>
        <dbReference type="EMBL" id="NXG95369.1"/>
    </source>
</evidence>
<evidence type="ECO:0000256" key="12">
    <source>
        <dbReference type="ARBA" id="ARBA00023180"/>
    </source>
</evidence>
<dbReference type="Proteomes" id="UP000573793">
    <property type="component" value="Unassembled WGS sequence"/>
</dbReference>
<keyword evidence="12" id="KW-0325">Glycoprotein</keyword>
<keyword evidence="4" id="KW-1032">Host cell membrane</keyword>
<feature type="non-terminal residue" evidence="15">
    <location>
        <position position="1"/>
    </location>
</feature>
<evidence type="ECO:0000256" key="1">
    <source>
        <dbReference type="ARBA" id="ARBA00004402"/>
    </source>
</evidence>
<organism evidence="15 16">
    <name type="scientific">Loxia leucoptera</name>
    <name type="common">White-winged crossbill</name>
    <dbReference type="NCBI Taxonomy" id="96539"/>
    <lineage>
        <taxon>Eukaryota</taxon>
        <taxon>Metazoa</taxon>
        <taxon>Chordata</taxon>
        <taxon>Craniata</taxon>
        <taxon>Vertebrata</taxon>
        <taxon>Euteleostomi</taxon>
        <taxon>Archelosauria</taxon>
        <taxon>Archosauria</taxon>
        <taxon>Dinosauria</taxon>
        <taxon>Saurischia</taxon>
        <taxon>Theropoda</taxon>
        <taxon>Coelurosauria</taxon>
        <taxon>Aves</taxon>
        <taxon>Neognathae</taxon>
        <taxon>Neoaves</taxon>
        <taxon>Telluraves</taxon>
        <taxon>Australaves</taxon>
        <taxon>Passeriformes</taxon>
        <taxon>Passeroidea</taxon>
        <taxon>Fringillidae</taxon>
        <taxon>Carduelinae</taxon>
        <taxon>Loxia</taxon>
    </lineage>
</organism>
<dbReference type="InterPro" id="IPR018154">
    <property type="entry name" value="TLV/ENV_coat_polyprotein"/>
</dbReference>
<keyword evidence="16" id="KW-1185">Reference proteome</keyword>
<evidence type="ECO:0000256" key="5">
    <source>
        <dbReference type="ARBA" id="ARBA00022581"/>
    </source>
</evidence>
<feature type="transmembrane region" description="Helical" evidence="14">
    <location>
        <begin position="31"/>
        <end position="57"/>
    </location>
</feature>
<evidence type="ECO:0000256" key="9">
    <source>
        <dbReference type="ARBA" id="ARBA00023136"/>
    </source>
</evidence>
<keyword evidence="6 14" id="KW-0812">Transmembrane</keyword>
<accession>A0A7K9G3V3</accession>
<keyword evidence="5" id="KW-0945">Host-virus interaction</keyword>
<proteinExistence type="predicted"/>
<dbReference type="AlphaFoldDB" id="A0A7K9G3V3"/>
<evidence type="ECO:0000256" key="14">
    <source>
        <dbReference type="SAM" id="Phobius"/>
    </source>
</evidence>
<evidence type="ECO:0000256" key="2">
    <source>
        <dbReference type="ARBA" id="ARBA00004531"/>
    </source>
</evidence>
<reference evidence="15 16" key="1">
    <citation type="submission" date="2019-09" db="EMBL/GenBank/DDBJ databases">
        <title>Bird 10,000 Genomes (B10K) Project - Family phase.</title>
        <authorList>
            <person name="Zhang G."/>
        </authorList>
    </citation>
    <scope>NUCLEOTIDE SEQUENCE [LARGE SCALE GENOMIC DNA]</scope>
    <source>
        <strain evidence="15">B10K-DU-001-19</strain>
        <tissue evidence="15">Muscle</tissue>
    </source>
</reference>
<evidence type="ECO:0000256" key="10">
    <source>
        <dbReference type="ARBA" id="ARBA00023139"/>
    </source>
</evidence>
<keyword evidence="10" id="KW-0564">Palmitate</keyword>
<evidence type="ECO:0000256" key="8">
    <source>
        <dbReference type="ARBA" id="ARBA00022989"/>
    </source>
</evidence>
<evidence type="ECO:0000313" key="16">
    <source>
        <dbReference type="Proteomes" id="UP000573793"/>
    </source>
</evidence>
<protein>
    <submittedName>
        <fullName evidence="15">ENV1 protein</fullName>
    </submittedName>
</protein>
<dbReference type="PANTHER" id="PTHR10424:SF81">
    <property type="entry name" value="ERVV2 PROTEIN"/>
    <property type="match status" value="1"/>
</dbReference>
<dbReference type="Pfam" id="PF00429">
    <property type="entry name" value="TLV_coat"/>
    <property type="match status" value="1"/>
</dbReference>
<evidence type="ECO:0000256" key="13">
    <source>
        <dbReference type="ARBA" id="ARBA00023288"/>
    </source>
</evidence>
<keyword evidence="13" id="KW-0449">Lipoprotein</keyword>
<evidence type="ECO:0000256" key="7">
    <source>
        <dbReference type="ARBA" id="ARBA00022870"/>
    </source>
</evidence>
<gene>
    <name evidence="15" type="primary">Env1_0</name>
    <name evidence="15" type="ORF">LOXLEU_R15582</name>
</gene>
<name>A0A7K9G3V3_LOXLE</name>
<dbReference type="EMBL" id="VWZM01000148">
    <property type="protein sequence ID" value="NXG95369.1"/>
    <property type="molecule type" value="Genomic_DNA"/>
</dbReference>
<comment type="subcellular location">
    <subcellularLocation>
        <location evidence="1">Host cell membrane</location>
        <topology evidence="1">Single-pass type I membrane protein</topology>
    </subcellularLocation>
    <subcellularLocation>
        <location evidence="2">Host endomembrane system</location>
        <topology evidence="2">Peripheral membrane protein</topology>
    </subcellularLocation>
    <subcellularLocation>
        <location evidence="3">Virion membrane</location>
        <topology evidence="3">Single-pass type I membrane protein</topology>
    </subcellularLocation>
</comment>
<evidence type="ECO:0000256" key="11">
    <source>
        <dbReference type="ARBA" id="ARBA00023157"/>
    </source>
</evidence>
<feature type="non-terminal residue" evidence="15">
    <location>
        <position position="70"/>
    </location>
</feature>
<dbReference type="PANTHER" id="PTHR10424">
    <property type="entry name" value="VIRAL ENVELOPE PROTEIN"/>
    <property type="match status" value="1"/>
</dbReference>
<sequence>MAELRERLASRKKERESQQGWFESWFSQSPWLTTLISILIGPCIIIILALIFGPCILNKLVLFVRNCLDS</sequence>
<keyword evidence="7" id="KW-1043">Host membrane</keyword>